<sequence>MGNIAFLVGIVVLMIMINDKTAAASTKKKLKYYDNKLPCPSCATWCKNKENYNCKYSCELEDAISLHYGFKSRYVHEAREENIVAAYYPINSTNAPPGLLLDEYGFAGVKFSQREHEAWIIMYNYITNGAFKKFYEWCGMQCINGSLVRNTQPSPKLAVIDTKSAKMSNRISSNNIITTNETDGIQKQNADKILGKGKNLFCSRFLSPQVTTIPTSTKHHKSAEISKANHVFSRFGIVFGMTCANGRLRRLTLQEENKNKNDEQDETLGSHGKRLKEKKARIETLEQNVTALEKLKIEERLIKLETKVAGIIRNASVAAYCDFGVNLDDDFYILTKKTGIRLNIDVRTMAIAALPFAGPPAAFLFDMAMMFLTKFLEKRCRDAELNGRHWDFDFTDIINVIRPDDLQRIYKYIEESLKKRAEVKRRQSKNAEKVVNTFAPLVKDLIKELPKIIGFEALNIIAKQVLGLKKGLEKLGKDSLEVVETGLKKGPIEAAKKAIDKTTDALGNIISG</sequence>
<dbReference type="WBParaSite" id="scf7180000417068.g913">
    <property type="protein sequence ID" value="scf7180000417068.g913"/>
    <property type="gene ID" value="scf7180000417068.g913"/>
</dbReference>
<reference evidence="4" key="1">
    <citation type="submission" date="2022-11" db="UniProtKB">
        <authorList>
            <consortium name="WormBaseParasite"/>
        </authorList>
    </citation>
    <scope>IDENTIFICATION</scope>
</reference>
<keyword evidence="1" id="KW-0175">Coiled coil</keyword>
<keyword evidence="2" id="KW-0732">Signal</keyword>
<keyword evidence="3" id="KW-1185">Reference proteome</keyword>
<proteinExistence type="predicted"/>
<name>A0A915NIL1_9BILA</name>
<dbReference type="Proteomes" id="UP000887560">
    <property type="component" value="Unplaced"/>
</dbReference>
<evidence type="ECO:0000313" key="3">
    <source>
        <dbReference type="Proteomes" id="UP000887560"/>
    </source>
</evidence>
<feature type="coiled-coil region" evidence="1">
    <location>
        <begin position="268"/>
        <end position="295"/>
    </location>
</feature>
<protein>
    <submittedName>
        <fullName evidence="4">Uncharacterized protein</fullName>
    </submittedName>
</protein>
<evidence type="ECO:0000256" key="1">
    <source>
        <dbReference type="SAM" id="Coils"/>
    </source>
</evidence>
<accession>A0A915NIL1</accession>
<feature type="signal peptide" evidence="2">
    <location>
        <begin position="1"/>
        <end position="23"/>
    </location>
</feature>
<evidence type="ECO:0000313" key="4">
    <source>
        <dbReference type="WBParaSite" id="scf7180000417068.g913"/>
    </source>
</evidence>
<evidence type="ECO:0000256" key="2">
    <source>
        <dbReference type="SAM" id="SignalP"/>
    </source>
</evidence>
<organism evidence="3 4">
    <name type="scientific">Meloidogyne floridensis</name>
    <dbReference type="NCBI Taxonomy" id="298350"/>
    <lineage>
        <taxon>Eukaryota</taxon>
        <taxon>Metazoa</taxon>
        <taxon>Ecdysozoa</taxon>
        <taxon>Nematoda</taxon>
        <taxon>Chromadorea</taxon>
        <taxon>Rhabditida</taxon>
        <taxon>Tylenchina</taxon>
        <taxon>Tylenchomorpha</taxon>
        <taxon>Tylenchoidea</taxon>
        <taxon>Meloidogynidae</taxon>
        <taxon>Meloidogyninae</taxon>
        <taxon>Meloidogyne</taxon>
    </lineage>
</organism>
<dbReference type="AlphaFoldDB" id="A0A915NIL1"/>
<feature type="chain" id="PRO_5037760122" evidence="2">
    <location>
        <begin position="24"/>
        <end position="512"/>
    </location>
</feature>